<gene>
    <name evidence="2" type="ORF">BSAL_44405</name>
</gene>
<evidence type="ECO:0000313" key="2">
    <source>
        <dbReference type="EMBL" id="CUG93707.1"/>
    </source>
</evidence>
<reference evidence="3" key="1">
    <citation type="submission" date="2015-09" db="EMBL/GenBank/DDBJ databases">
        <authorList>
            <consortium name="Pathogen Informatics"/>
        </authorList>
    </citation>
    <scope>NUCLEOTIDE SEQUENCE [LARGE SCALE GENOMIC DNA]</scope>
    <source>
        <strain evidence="3">Lake Konstanz</strain>
    </source>
</reference>
<keyword evidence="3" id="KW-1185">Reference proteome</keyword>
<proteinExistence type="predicted"/>
<dbReference type="EMBL" id="CYKH01002188">
    <property type="protein sequence ID" value="CUG93707.1"/>
    <property type="molecule type" value="Genomic_DNA"/>
</dbReference>
<organism evidence="2 3">
    <name type="scientific">Bodo saltans</name>
    <name type="common">Flagellated protozoan</name>
    <dbReference type="NCBI Taxonomy" id="75058"/>
    <lineage>
        <taxon>Eukaryota</taxon>
        <taxon>Discoba</taxon>
        <taxon>Euglenozoa</taxon>
        <taxon>Kinetoplastea</taxon>
        <taxon>Metakinetoplastina</taxon>
        <taxon>Eubodonida</taxon>
        <taxon>Bodonidae</taxon>
        <taxon>Bodo</taxon>
    </lineage>
</organism>
<feature type="compositionally biased region" description="Basic and acidic residues" evidence="1">
    <location>
        <begin position="479"/>
        <end position="496"/>
    </location>
</feature>
<feature type="compositionally biased region" description="Low complexity" evidence="1">
    <location>
        <begin position="422"/>
        <end position="433"/>
    </location>
</feature>
<feature type="region of interest" description="Disordered" evidence="1">
    <location>
        <begin position="369"/>
        <end position="391"/>
    </location>
</feature>
<sequence length="496" mass="53844">MPNLDLESLQRILALEEDTLANPSVAHHLSTASQDVSSAIPTMESLRSPTTRTLMSIRQNQNAQGWISGQFAVAQQEQQGMSEVAEAAEELLKAPLVKSYASTVSTILRNTKEAVHGKHTALLSRNSDENDDAEKSGAIRSALELEDSSVRSAFPLVATNIQPCGRQAFIHADMSDADDPTTNASSTSAQHDADIKLVSGICFVLPKAETGTVIAQVDTPSALLMAARKAQTKKGDKEATHDRPHHQYNSFLARPPCCRAIVMKTMTQKKVVPFVMHLRMEDSSVRSAFPLVATNIQPCGRQAFIHADMSDADDLTTNASSISAQHDADIKLVSGICFVLPKAETGTVIAQVDTPSALLMAARKAQTKKGDDEATHHRPHHQYNSFLARGGDQEMAEDDVLRHIHRDMDTCFAGDVSTASFGRSAGGSAADSPAHQEHQHKQQQSGQNDFFSAADFGQQEGTELVPSRPQKSRMQQLLDEQKSMHKNMADSKAEYG</sequence>
<dbReference type="Proteomes" id="UP000051952">
    <property type="component" value="Unassembled WGS sequence"/>
</dbReference>
<evidence type="ECO:0000256" key="1">
    <source>
        <dbReference type="SAM" id="MobiDB-lite"/>
    </source>
</evidence>
<accession>A0A0S4JTU3</accession>
<name>A0A0S4JTU3_BODSA</name>
<dbReference type="AlphaFoldDB" id="A0A0S4JTU3"/>
<feature type="region of interest" description="Disordered" evidence="1">
    <location>
        <begin position="422"/>
        <end position="496"/>
    </location>
</feature>
<evidence type="ECO:0000313" key="3">
    <source>
        <dbReference type="Proteomes" id="UP000051952"/>
    </source>
</evidence>
<protein>
    <submittedName>
        <fullName evidence="2">Uncharacterized protein</fullName>
    </submittedName>
</protein>